<dbReference type="AlphaFoldDB" id="A0A2S3ZD07"/>
<dbReference type="Proteomes" id="UP000237104">
    <property type="component" value="Unassembled WGS sequence"/>
</dbReference>
<name>A0A2S3ZD07_9MICO</name>
<reference evidence="2 3" key="1">
    <citation type="submission" date="2018-01" db="EMBL/GenBank/DDBJ databases">
        <title>Cryobacterium sp. nov., from glaciers in China.</title>
        <authorList>
            <person name="Liu Q."/>
            <person name="Xin Y.-H."/>
        </authorList>
    </citation>
    <scope>NUCLEOTIDE SEQUENCE [LARGE SCALE GENOMIC DNA]</scope>
    <source>
        <strain evidence="2 3">TMB1-8</strain>
    </source>
</reference>
<protein>
    <submittedName>
        <fullName evidence="2">Uncharacterized protein</fullName>
    </submittedName>
</protein>
<feature type="region of interest" description="Disordered" evidence="1">
    <location>
        <begin position="88"/>
        <end position="112"/>
    </location>
</feature>
<organism evidence="2 3">
    <name type="scientific">Cryobacterium zongtaii</name>
    <dbReference type="NCBI Taxonomy" id="1259217"/>
    <lineage>
        <taxon>Bacteria</taxon>
        <taxon>Bacillati</taxon>
        <taxon>Actinomycetota</taxon>
        <taxon>Actinomycetes</taxon>
        <taxon>Micrococcales</taxon>
        <taxon>Microbacteriaceae</taxon>
        <taxon>Cryobacterium</taxon>
    </lineage>
</organism>
<proteinExistence type="predicted"/>
<accession>A0A2S3ZD07</accession>
<evidence type="ECO:0000313" key="2">
    <source>
        <dbReference type="EMBL" id="POH64209.1"/>
    </source>
</evidence>
<comment type="caution">
    <text evidence="2">The sequence shown here is derived from an EMBL/GenBank/DDBJ whole genome shotgun (WGS) entry which is preliminary data.</text>
</comment>
<gene>
    <name evidence="2" type="ORF">C3B59_10230</name>
</gene>
<evidence type="ECO:0000313" key="3">
    <source>
        <dbReference type="Proteomes" id="UP000237104"/>
    </source>
</evidence>
<evidence type="ECO:0000256" key="1">
    <source>
        <dbReference type="SAM" id="MobiDB-lite"/>
    </source>
</evidence>
<sequence length="112" mass="11862">MGVPGLGDLPRQGGLRLFLQGEATPVRLRMGAGFGAAGVVTRVIRVGRELLSGAAHTPTIAPTTDTPTPAETSVERFADRVLVEERRAARGPGSTWTDRPRTIAAPPLRCYS</sequence>
<dbReference type="EMBL" id="PPXF01000047">
    <property type="protein sequence ID" value="POH64209.1"/>
    <property type="molecule type" value="Genomic_DNA"/>
</dbReference>